<gene>
    <name evidence="2" type="ORF">SAMN04487996_13043</name>
</gene>
<dbReference type="SUPFAM" id="SSF53720">
    <property type="entry name" value="ALDH-like"/>
    <property type="match status" value="1"/>
</dbReference>
<dbReference type="OrthoDB" id="1522941at2"/>
<dbReference type="Pfam" id="PF05893">
    <property type="entry name" value="LuxC"/>
    <property type="match status" value="1"/>
</dbReference>
<accession>A0A1G8ABS9</accession>
<evidence type="ECO:0000313" key="2">
    <source>
        <dbReference type="EMBL" id="SDH18296.1"/>
    </source>
</evidence>
<evidence type="ECO:0000313" key="3">
    <source>
        <dbReference type="Proteomes" id="UP000198748"/>
    </source>
</evidence>
<keyword evidence="1" id="KW-0521">NADP</keyword>
<dbReference type="GO" id="GO:0003995">
    <property type="term" value="F:acyl-CoA dehydrogenase activity"/>
    <property type="evidence" value="ECO:0007669"/>
    <property type="project" value="InterPro"/>
</dbReference>
<dbReference type="STRING" id="659014.SAMN04487996_13043"/>
<dbReference type="RefSeq" id="WP_090157494.1">
    <property type="nucleotide sequence ID" value="NZ_FNAN01000030.1"/>
</dbReference>
<name>A0A1G8ABS9_9BACT</name>
<proteinExistence type="predicted"/>
<dbReference type="Proteomes" id="UP000198748">
    <property type="component" value="Unassembled WGS sequence"/>
</dbReference>
<dbReference type="InterPro" id="IPR016161">
    <property type="entry name" value="Ald_DH/histidinol_DH"/>
</dbReference>
<organism evidence="2 3">
    <name type="scientific">Dyadobacter soli</name>
    <dbReference type="NCBI Taxonomy" id="659014"/>
    <lineage>
        <taxon>Bacteria</taxon>
        <taxon>Pseudomonadati</taxon>
        <taxon>Bacteroidota</taxon>
        <taxon>Cytophagia</taxon>
        <taxon>Cytophagales</taxon>
        <taxon>Spirosomataceae</taxon>
        <taxon>Dyadobacter</taxon>
    </lineage>
</organism>
<reference evidence="3" key="1">
    <citation type="submission" date="2016-10" db="EMBL/GenBank/DDBJ databases">
        <authorList>
            <person name="Varghese N."/>
            <person name="Submissions S."/>
        </authorList>
    </citation>
    <scope>NUCLEOTIDE SEQUENCE [LARGE SCALE GENOMIC DNA]</scope>
    <source>
        <strain evidence="3">DSM 25329</strain>
    </source>
</reference>
<evidence type="ECO:0000256" key="1">
    <source>
        <dbReference type="ARBA" id="ARBA00022857"/>
    </source>
</evidence>
<dbReference type="AlphaFoldDB" id="A0A1G8ABS9"/>
<keyword evidence="3" id="KW-1185">Reference proteome</keyword>
<dbReference type="GO" id="GO:0008218">
    <property type="term" value="P:bioluminescence"/>
    <property type="evidence" value="ECO:0007669"/>
    <property type="project" value="InterPro"/>
</dbReference>
<dbReference type="InterPro" id="IPR008670">
    <property type="entry name" value="CoA_reduct_LuxC"/>
</dbReference>
<protein>
    <submittedName>
        <fullName evidence="2">Acyl-CoA reductase (LuxC)</fullName>
    </submittedName>
</protein>
<sequence length="341" mass="38226">MISRIRRINAFIRLGQFISDPANEETIAEWVAGAKSRNNWFTPANVRLSLNAIAGQYMNEERLQAWAAAYPEPAQSCKIGVVMAGNIPAVGFHDALCVLISGHTLLAKPSSDDPLLIRALLTQLTEIEPEFKDYIQFVERLNDSDAYIATGSDNTARYFHYYFAKKPNIIRKNRTSVAALTGGETREELRALATDILQYFGLGCRNVSKVFVPSGYDFTGFYQAIEEMADDYVNHHKYFNNYEYNKSIYLVNRIAHSDNGFLLATESEALVSPISVLHYQHYDSVEELKALLRESEEKIQCVVAKPELHLPEALPFGSAQAPGLSDYADGIDTMAFLSNMD</sequence>
<dbReference type="EMBL" id="FNAN01000030">
    <property type="protein sequence ID" value="SDH18296.1"/>
    <property type="molecule type" value="Genomic_DNA"/>
</dbReference>